<dbReference type="Proteomes" id="UP000033096">
    <property type="component" value="Chromosome"/>
</dbReference>
<dbReference type="InterPro" id="IPR050902">
    <property type="entry name" value="ABC_Transporter_SBP"/>
</dbReference>
<feature type="compositionally biased region" description="Polar residues" evidence="1">
    <location>
        <begin position="54"/>
        <end position="71"/>
    </location>
</feature>
<dbReference type="Pfam" id="PF01497">
    <property type="entry name" value="Peripla_BP_2"/>
    <property type="match status" value="1"/>
</dbReference>
<dbReference type="RefSeq" id="WP_052727966.1">
    <property type="nucleotide sequence ID" value="NZ_CP009520.1"/>
</dbReference>
<dbReference type="AlphaFoldDB" id="A0A0E3LHL7"/>
<dbReference type="Gene3D" id="3.40.50.1980">
    <property type="entry name" value="Nitrogenase molybdenum iron protein domain"/>
    <property type="match status" value="2"/>
</dbReference>
<dbReference type="EMBL" id="CP009520">
    <property type="protein sequence ID" value="AKB44491.1"/>
    <property type="molecule type" value="Genomic_DNA"/>
</dbReference>
<evidence type="ECO:0000313" key="4">
    <source>
        <dbReference type="Proteomes" id="UP000033096"/>
    </source>
</evidence>
<evidence type="ECO:0000313" key="3">
    <source>
        <dbReference type="EMBL" id="AKB44491.1"/>
    </source>
</evidence>
<protein>
    <submittedName>
        <fullName evidence="3">Iron(III) ABC transporter, solute-binding protein</fullName>
    </submittedName>
</protein>
<gene>
    <name evidence="3" type="ORF">MSVAZ_2222</name>
</gene>
<reference evidence="3 4" key="1">
    <citation type="submission" date="2014-07" db="EMBL/GenBank/DDBJ databases">
        <title>Methanogenic archaea and the global carbon cycle.</title>
        <authorList>
            <person name="Henriksen J.R."/>
            <person name="Luke J."/>
            <person name="Reinhart S."/>
            <person name="Benedict M.N."/>
            <person name="Youngblut N.D."/>
            <person name="Metcalf M.E."/>
            <person name="Whitaker R.J."/>
            <person name="Metcalf W.W."/>
        </authorList>
    </citation>
    <scope>NUCLEOTIDE SEQUENCE [LARGE SCALE GENOMIC DNA]</scope>
    <source>
        <strain evidence="3 4">Z-761</strain>
    </source>
</reference>
<dbReference type="PATRIC" id="fig|1434123.4.peg.2712"/>
<dbReference type="KEGG" id="mvc:MSVAZ_2222"/>
<dbReference type="CDD" id="cd01142">
    <property type="entry name" value="TroA_e"/>
    <property type="match status" value="1"/>
</dbReference>
<feature type="domain" description="Fe/B12 periplasmic-binding" evidence="2">
    <location>
        <begin position="95"/>
        <end position="356"/>
    </location>
</feature>
<name>A0A0E3LHL7_9EURY</name>
<sequence>MNNKTIVILFVAITAVLVFTGCTGEKISQVAQDNTIGVSTSNDINVENATNVSTSNDKNVENATNVSTSNDKSGETRIVTDSAGRQVTVPLKVERVADTWMGHNEVLAMLGADDRIVATMFSPKTRPWAYKVCPAYYNAVTLSPTYDVEALLATRPDVVFMPSRDKNIEKVSALEVPVVEVSFTDFDSMKKCFSDTANVLGDKEALERSQKYNAYLDSKLESVRNISSRIPYNERPKVLHLVSLSPLCVDGGGNIISDWIEAAGGINAAEEVKGGIMQEVSMEQILKWNPDVIILGVNAKSEEKEKIMNSESWKKVKAVQNNRVYLNPEGAFIWSRAGAEEALQIQWAAKTINPDMFQSIDINNETKWFYKTFFDYELTDEDVQKILNAQAPD</sequence>
<keyword evidence="4" id="KW-1185">Reference proteome</keyword>
<dbReference type="HOGENOM" id="CLU_038034_13_2_2"/>
<dbReference type="GeneID" id="24810691"/>
<proteinExistence type="predicted"/>
<dbReference type="PROSITE" id="PS51257">
    <property type="entry name" value="PROKAR_LIPOPROTEIN"/>
    <property type="match status" value="1"/>
</dbReference>
<evidence type="ECO:0000256" key="1">
    <source>
        <dbReference type="SAM" id="MobiDB-lite"/>
    </source>
</evidence>
<dbReference type="PANTHER" id="PTHR30535">
    <property type="entry name" value="VITAMIN B12-BINDING PROTEIN"/>
    <property type="match status" value="1"/>
</dbReference>
<organism evidence="3 4">
    <name type="scientific">Methanosarcina vacuolata Z-761</name>
    <dbReference type="NCBI Taxonomy" id="1434123"/>
    <lineage>
        <taxon>Archaea</taxon>
        <taxon>Methanobacteriati</taxon>
        <taxon>Methanobacteriota</taxon>
        <taxon>Stenosarchaea group</taxon>
        <taxon>Methanomicrobia</taxon>
        <taxon>Methanosarcinales</taxon>
        <taxon>Methanosarcinaceae</taxon>
        <taxon>Methanosarcina</taxon>
    </lineage>
</organism>
<dbReference type="STRING" id="1434123.MSVAZ_2222"/>
<evidence type="ECO:0000259" key="2">
    <source>
        <dbReference type="PROSITE" id="PS50983"/>
    </source>
</evidence>
<dbReference type="SUPFAM" id="SSF53807">
    <property type="entry name" value="Helical backbone' metal receptor"/>
    <property type="match status" value="1"/>
</dbReference>
<dbReference type="InterPro" id="IPR002491">
    <property type="entry name" value="ABC_transptr_periplasmic_BD"/>
</dbReference>
<dbReference type="PANTHER" id="PTHR30535:SF34">
    <property type="entry name" value="MOLYBDATE-BINDING PROTEIN MOLA"/>
    <property type="match status" value="1"/>
</dbReference>
<dbReference type="Gene3D" id="1.20.58.2180">
    <property type="match status" value="1"/>
</dbReference>
<feature type="region of interest" description="Disordered" evidence="1">
    <location>
        <begin position="54"/>
        <end position="75"/>
    </location>
</feature>
<accession>A0A0E3LHL7</accession>
<dbReference type="PROSITE" id="PS50983">
    <property type="entry name" value="FE_B12_PBP"/>
    <property type="match status" value="1"/>
</dbReference>